<keyword evidence="2" id="KW-1185">Reference proteome</keyword>
<evidence type="ECO:0000256" key="1">
    <source>
        <dbReference type="SAM" id="SignalP"/>
    </source>
</evidence>
<dbReference type="Proteomes" id="UP000095287">
    <property type="component" value="Unplaced"/>
</dbReference>
<accession>A0A1I8A9Q9</accession>
<evidence type="ECO:0000313" key="2">
    <source>
        <dbReference type="Proteomes" id="UP000095287"/>
    </source>
</evidence>
<name>A0A1I8A9Q9_9BILA</name>
<organism evidence="2 3">
    <name type="scientific">Steinernema glaseri</name>
    <dbReference type="NCBI Taxonomy" id="37863"/>
    <lineage>
        <taxon>Eukaryota</taxon>
        <taxon>Metazoa</taxon>
        <taxon>Ecdysozoa</taxon>
        <taxon>Nematoda</taxon>
        <taxon>Chromadorea</taxon>
        <taxon>Rhabditida</taxon>
        <taxon>Tylenchina</taxon>
        <taxon>Panagrolaimomorpha</taxon>
        <taxon>Strongyloidoidea</taxon>
        <taxon>Steinernematidae</taxon>
        <taxon>Steinernema</taxon>
    </lineage>
</organism>
<keyword evidence="1" id="KW-0732">Signal</keyword>
<evidence type="ECO:0000313" key="3">
    <source>
        <dbReference type="WBParaSite" id="L893_g34110.t1"/>
    </source>
</evidence>
<proteinExistence type="predicted"/>
<protein>
    <submittedName>
        <fullName evidence="3">Saposin B-type domain-containing protein</fullName>
    </submittedName>
</protein>
<dbReference type="WBParaSite" id="L893_g34110.t1">
    <property type="protein sequence ID" value="L893_g34110.t1"/>
    <property type="gene ID" value="L893_g34110"/>
</dbReference>
<feature type="signal peptide" evidence="1">
    <location>
        <begin position="1"/>
        <end position="16"/>
    </location>
</feature>
<dbReference type="AlphaFoldDB" id="A0A1I8A9Q9"/>
<reference evidence="3" key="1">
    <citation type="submission" date="2016-11" db="UniProtKB">
        <authorList>
            <consortium name="WormBaseParasite"/>
        </authorList>
    </citation>
    <scope>IDENTIFICATION</scope>
</reference>
<sequence length="205" mass="22035">MRVLLTIFFTLSSTSALTWTVSRSEECAACLFAVHSFKTVSSNSSDFLKLCASIDGCNVEMTHCNVVDGLPKLPVVESARFVAGLHELVKSARTLCLQDRKLAVLSGDAIKCTLCSLVESILHFFNDAVLGGKFEADLLHTITNVCSSSIGIAIREFCLALFGEGAFNDIFQGLRDSLGPFYNIVGVQGLGCPPIEKLGTICFSP</sequence>
<feature type="chain" id="PRO_5009314434" evidence="1">
    <location>
        <begin position="17"/>
        <end position="205"/>
    </location>
</feature>